<protein>
    <submittedName>
        <fullName evidence="3">Heterokaryon incompatibility protein-domain-containing protein</fullName>
    </submittedName>
</protein>
<comment type="caution">
    <text evidence="3">The sequence shown here is derived from an EMBL/GenBank/DDBJ whole genome shotgun (WGS) entry which is preliminary data.</text>
</comment>
<dbReference type="PANTHER" id="PTHR24148:SF64">
    <property type="entry name" value="HETEROKARYON INCOMPATIBILITY DOMAIN-CONTAINING PROTEIN"/>
    <property type="match status" value="1"/>
</dbReference>
<dbReference type="AlphaFoldDB" id="A0AA39XB40"/>
<dbReference type="InterPro" id="IPR052895">
    <property type="entry name" value="HetReg/Transcr_Mod"/>
</dbReference>
<keyword evidence="4" id="KW-1185">Reference proteome</keyword>
<feature type="compositionally biased region" description="Basic and acidic residues" evidence="1">
    <location>
        <begin position="51"/>
        <end position="65"/>
    </location>
</feature>
<dbReference type="Pfam" id="PF26639">
    <property type="entry name" value="Het-6_barrel"/>
    <property type="match status" value="1"/>
</dbReference>
<name>A0AA39XB40_9PEZI</name>
<gene>
    <name evidence="3" type="ORF">B0T17DRAFT_489707</name>
</gene>
<feature type="domain" description="Heterokaryon incompatibility" evidence="2">
    <location>
        <begin position="211"/>
        <end position="431"/>
    </location>
</feature>
<dbReference type="Pfam" id="PF06985">
    <property type="entry name" value="HET"/>
    <property type="match status" value="1"/>
</dbReference>
<reference evidence="3" key="1">
    <citation type="submission" date="2023-06" db="EMBL/GenBank/DDBJ databases">
        <title>Genome-scale phylogeny and comparative genomics of the fungal order Sordariales.</title>
        <authorList>
            <consortium name="Lawrence Berkeley National Laboratory"/>
            <person name="Hensen N."/>
            <person name="Bonometti L."/>
            <person name="Westerberg I."/>
            <person name="Brannstrom I.O."/>
            <person name="Guillou S."/>
            <person name="Cros-Aarteil S."/>
            <person name="Calhoun S."/>
            <person name="Haridas S."/>
            <person name="Kuo A."/>
            <person name="Mondo S."/>
            <person name="Pangilinan J."/>
            <person name="Riley R."/>
            <person name="LaButti K."/>
            <person name="Andreopoulos B."/>
            <person name="Lipzen A."/>
            <person name="Chen C."/>
            <person name="Yanf M."/>
            <person name="Daum C."/>
            <person name="Ng V."/>
            <person name="Clum A."/>
            <person name="Steindorff A."/>
            <person name="Ohm R."/>
            <person name="Martin F."/>
            <person name="Silar P."/>
            <person name="Natvig D."/>
            <person name="Lalanne C."/>
            <person name="Gautier V."/>
            <person name="Ament-velasquez S.L."/>
            <person name="Kruys A."/>
            <person name="Hutchinson M.I."/>
            <person name="Powell A.J."/>
            <person name="Barry K."/>
            <person name="Miller A.N."/>
            <person name="Grigoriev I.V."/>
            <person name="Debuchy R."/>
            <person name="Gladieux P."/>
            <person name="Thoren M.H."/>
            <person name="Johannesson H."/>
        </authorList>
    </citation>
    <scope>NUCLEOTIDE SEQUENCE</scope>
    <source>
        <strain evidence="3">SMH3391-2</strain>
    </source>
</reference>
<dbReference type="InterPro" id="IPR010730">
    <property type="entry name" value="HET"/>
</dbReference>
<organism evidence="3 4">
    <name type="scientific">Bombardia bombarda</name>
    <dbReference type="NCBI Taxonomy" id="252184"/>
    <lineage>
        <taxon>Eukaryota</taxon>
        <taxon>Fungi</taxon>
        <taxon>Dikarya</taxon>
        <taxon>Ascomycota</taxon>
        <taxon>Pezizomycotina</taxon>
        <taxon>Sordariomycetes</taxon>
        <taxon>Sordariomycetidae</taxon>
        <taxon>Sordariales</taxon>
        <taxon>Lasiosphaeriaceae</taxon>
        <taxon>Bombardia</taxon>
    </lineage>
</organism>
<dbReference type="EMBL" id="JAULSR010000002">
    <property type="protein sequence ID" value="KAK0630416.1"/>
    <property type="molecule type" value="Genomic_DNA"/>
</dbReference>
<evidence type="ECO:0000313" key="3">
    <source>
        <dbReference type="EMBL" id="KAK0630416.1"/>
    </source>
</evidence>
<feature type="region of interest" description="Disordered" evidence="1">
    <location>
        <begin position="42"/>
        <end position="108"/>
    </location>
</feature>
<sequence>LVKECVSTRKALIQTDEHCPQRPFVELTVPSDARALVAVEFTTDSHGQGGKVRETAEERHARHQDPQPPLPSRQLRQPRLPQKSPPAGTSHHPTNRCSRPGSIRSRPDDVVQIVPRAAYLGSVNVAREGTISIEYEPLDNNNDDDNDVAGQNDEPQQSLVLTRYLPYEMCWLLPGEQQIRVLVVNPAGALNDPVQAHLELVDLGRQGGVEFDALSYCWGDSTERADMTLEIEGSGASSSRSTRQQQFGISPTIEAAVRRLRSPSDDAPPLRIWIDAVCINQLDVQERGRQVGLMGDICSRARAVHIWLGTAGSSGIETALRVVRDIYNYDHRQCPGGGRDRCRCAGTKHMVSVEAVDARIEKKKKKKKRKKRWKKGDEVSSSMWAVFEEAERGFDSQAVQAAGGQGNTHLPNLMQALFEHPWFQRVWVAQEATLARRALVHCGEETVEWKELLYVNGLMDEPRYKKFAMLLRGWRTAMPPVWGTLVGVRKRWRARDGDMAGDEMAVVGNEEKSLSILEVFLAAQDLKATDPRDKLFALLAFGEETSVAKDLPLVLRPSYDKPLANVMADFTRWWIGTCRSLDILSFTHCQPVRAWQRILCDNDPRVKGPLARPTWALGTEDYAKWARINLLSQFCSFRASNDRLPDLDLLRLDHSEDRGVHVDKRPVLSLRGHRVGAIVALDHTPRPAHSGSMQEVFDKMIDTCGHSGVWARPGASKDEQIADLTRLRWEYYDHLSSHRRYFQERTMYALESTGKGAYEQYETEEVPACIDRCFFVTADGRQGLCPWTAREGDVVAVLDGGRVPFLLRPVYRAGGEAQGGERGVEEEFELAGECFVEGIMEGEYLQGVEGNEEVFVLF</sequence>
<feature type="compositionally biased region" description="Low complexity" evidence="1">
    <location>
        <begin position="72"/>
        <end position="86"/>
    </location>
</feature>
<accession>A0AA39XB40</accession>
<dbReference type="Proteomes" id="UP001174934">
    <property type="component" value="Unassembled WGS sequence"/>
</dbReference>
<evidence type="ECO:0000256" key="1">
    <source>
        <dbReference type="SAM" id="MobiDB-lite"/>
    </source>
</evidence>
<feature type="non-terminal residue" evidence="3">
    <location>
        <position position="858"/>
    </location>
</feature>
<dbReference type="PANTHER" id="PTHR24148">
    <property type="entry name" value="ANKYRIN REPEAT DOMAIN-CONTAINING PROTEIN 39 HOMOLOG-RELATED"/>
    <property type="match status" value="1"/>
</dbReference>
<evidence type="ECO:0000313" key="4">
    <source>
        <dbReference type="Proteomes" id="UP001174934"/>
    </source>
</evidence>
<evidence type="ECO:0000259" key="2">
    <source>
        <dbReference type="Pfam" id="PF06985"/>
    </source>
</evidence>
<proteinExistence type="predicted"/>